<dbReference type="InterPro" id="IPR011251">
    <property type="entry name" value="Luciferase-like_dom"/>
</dbReference>
<feature type="region of interest" description="Disordered" evidence="5">
    <location>
        <begin position="349"/>
        <end position="368"/>
    </location>
</feature>
<keyword evidence="2" id="KW-0288">FMN</keyword>
<dbReference type="Proteomes" id="UP000280008">
    <property type="component" value="Unassembled WGS sequence"/>
</dbReference>
<dbReference type="PANTHER" id="PTHR42847:SF4">
    <property type="entry name" value="ALKANESULFONATE MONOOXYGENASE-RELATED"/>
    <property type="match status" value="1"/>
</dbReference>
<protein>
    <submittedName>
        <fullName evidence="7">FMNH2-dependent dimethyl sulfone monooxygenase</fullName>
    </submittedName>
</protein>
<keyword evidence="3" id="KW-0560">Oxidoreductase</keyword>
<evidence type="ECO:0000256" key="4">
    <source>
        <dbReference type="ARBA" id="ARBA00023033"/>
    </source>
</evidence>
<evidence type="ECO:0000256" key="5">
    <source>
        <dbReference type="SAM" id="MobiDB-lite"/>
    </source>
</evidence>
<dbReference type="AlphaFoldDB" id="A0A495IGC6"/>
<feature type="domain" description="Luciferase-like" evidence="6">
    <location>
        <begin position="1"/>
        <end position="315"/>
    </location>
</feature>
<dbReference type="GO" id="GO:0046306">
    <property type="term" value="P:alkanesulfonate catabolic process"/>
    <property type="evidence" value="ECO:0007669"/>
    <property type="project" value="TreeGrafter"/>
</dbReference>
<dbReference type="Gene3D" id="3.20.20.30">
    <property type="entry name" value="Luciferase-like domain"/>
    <property type="match status" value="1"/>
</dbReference>
<keyword evidence="8" id="KW-1185">Reference proteome</keyword>
<reference evidence="7 8" key="1">
    <citation type="submission" date="2018-10" db="EMBL/GenBank/DDBJ databases">
        <title>Sequencing the genomes of 1000 actinobacteria strains.</title>
        <authorList>
            <person name="Klenk H.-P."/>
        </authorList>
    </citation>
    <scope>NUCLEOTIDE SEQUENCE [LARGE SCALE GENOMIC DNA]</scope>
    <source>
        <strain evidence="7 8">DSM 17894</strain>
    </source>
</reference>
<dbReference type="InterPro" id="IPR036661">
    <property type="entry name" value="Luciferase-like_sf"/>
</dbReference>
<dbReference type="GO" id="GO:0008726">
    <property type="term" value="F:alkanesulfonate monooxygenase activity"/>
    <property type="evidence" value="ECO:0007669"/>
    <property type="project" value="TreeGrafter"/>
</dbReference>
<proteinExistence type="predicted"/>
<name>A0A495IGC6_9MICO</name>
<dbReference type="SUPFAM" id="SSF51679">
    <property type="entry name" value="Bacterial luciferase-like"/>
    <property type="match status" value="1"/>
</dbReference>
<gene>
    <name evidence="7" type="ORF">C8E83_2210</name>
</gene>
<evidence type="ECO:0000259" key="6">
    <source>
        <dbReference type="Pfam" id="PF00296"/>
    </source>
</evidence>
<evidence type="ECO:0000256" key="3">
    <source>
        <dbReference type="ARBA" id="ARBA00023002"/>
    </source>
</evidence>
<dbReference type="InterPro" id="IPR050172">
    <property type="entry name" value="SsuD_RutA_monooxygenase"/>
</dbReference>
<sequence>MRFGFWTPIFGGWLRNVDDEQMPVSWDYIREVVTTAERVGFDLTLIPELNLNDIKGTAAPSLEAWALTASIAAVTSKLELMAAVRPGYHLPAVTAKQAATIDEVSGGRFTLNVVSAWWEEESRQYGGIFSEHDDRYARTEEFVAILKGLWNETPFDFDGSYYSVRNSHLEPKPRVQPRIYAGGESPAGKAAIVSFADAYLTHGGTVDELRAKIDGMRSQRASAGRAPFEAFGMAAYAIVRDTEAEAQAELDRITDVSHGAAYESYQDFIRQSHLEHEPDLRDYSVSNRGLRPGFIGTPRQVADRILEFEAAGVDTLLLQFSPQVSEMERFARDVIPLVRAGRHDADEAFEGAGAAAPPTPTREPLSAG</sequence>
<dbReference type="EMBL" id="RBKS01000001">
    <property type="protein sequence ID" value="RKR75073.1"/>
    <property type="molecule type" value="Genomic_DNA"/>
</dbReference>
<dbReference type="PANTHER" id="PTHR42847">
    <property type="entry name" value="ALKANESULFONATE MONOOXYGENASE"/>
    <property type="match status" value="1"/>
</dbReference>
<keyword evidence="1" id="KW-0285">Flavoprotein</keyword>
<organism evidence="7 8">
    <name type="scientific">Frondihabitans australicus</name>
    <dbReference type="NCBI Taxonomy" id="386892"/>
    <lineage>
        <taxon>Bacteria</taxon>
        <taxon>Bacillati</taxon>
        <taxon>Actinomycetota</taxon>
        <taxon>Actinomycetes</taxon>
        <taxon>Micrococcales</taxon>
        <taxon>Microbacteriaceae</taxon>
        <taxon>Frondihabitans</taxon>
    </lineage>
</organism>
<comment type="caution">
    <text evidence="7">The sequence shown here is derived from an EMBL/GenBank/DDBJ whole genome shotgun (WGS) entry which is preliminary data.</text>
</comment>
<evidence type="ECO:0000313" key="8">
    <source>
        <dbReference type="Proteomes" id="UP000280008"/>
    </source>
</evidence>
<accession>A0A495IGC6</accession>
<evidence type="ECO:0000256" key="1">
    <source>
        <dbReference type="ARBA" id="ARBA00022630"/>
    </source>
</evidence>
<evidence type="ECO:0000313" key="7">
    <source>
        <dbReference type="EMBL" id="RKR75073.1"/>
    </source>
</evidence>
<dbReference type="OrthoDB" id="9814695at2"/>
<dbReference type="CDD" id="cd01094">
    <property type="entry name" value="Alkanesulfonate_monoxygenase"/>
    <property type="match status" value="1"/>
</dbReference>
<evidence type="ECO:0000256" key="2">
    <source>
        <dbReference type="ARBA" id="ARBA00022643"/>
    </source>
</evidence>
<dbReference type="Pfam" id="PF00296">
    <property type="entry name" value="Bac_luciferase"/>
    <property type="match status" value="1"/>
</dbReference>
<keyword evidence="4 7" id="KW-0503">Monooxygenase</keyword>
<dbReference type="RefSeq" id="WP_121369909.1">
    <property type="nucleotide sequence ID" value="NZ_RBKS01000001.1"/>
</dbReference>